<protein>
    <submittedName>
        <fullName evidence="2">Type II secretion system protein</fullName>
    </submittedName>
</protein>
<dbReference type="EMBL" id="RDQO01000001">
    <property type="protein sequence ID" value="RMX08162.1"/>
    <property type="molecule type" value="Genomic_DNA"/>
</dbReference>
<dbReference type="Proteomes" id="UP000278006">
    <property type="component" value="Unassembled WGS sequence"/>
</dbReference>
<evidence type="ECO:0000313" key="3">
    <source>
        <dbReference type="Proteomes" id="UP000278006"/>
    </source>
</evidence>
<reference evidence="2 3" key="1">
    <citation type="submission" date="2018-10" db="EMBL/GenBank/DDBJ databases">
        <title>Draft genome of Cortibacter populi DSM10536.</title>
        <authorList>
            <person name="Bernier A.-M."/>
            <person name="Bernard K."/>
        </authorList>
    </citation>
    <scope>NUCLEOTIDE SEQUENCE [LARGE SCALE GENOMIC DNA]</scope>
    <source>
        <strain evidence="2 3">DSM 105136</strain>
    </source>
</reference>
<organism evidence="2 3">
    <name type="scientific">Corticibacter populi</name>
    <dbReference type="NCBI Taxonomy" id="1550736"/>
    <lineage>
        <taxon>Bacteria</taxon>
        <taxon>Pseudomonadati</taxon>
        <taxon>Pseudomonadota</taxon>
        <taxon>Betaproteobacteria</taxon>
        <taxon>Burkholderiales</taxon>
        <taxon>Comamonadaceae</taxon>
        <taxon>Corticibacter</taxon>
    </lineage>
</organism>
<dbReference type="Pfam" id="PF07963">
    <property type="entry name" value="N_methyl"/>
    <property type="match status" value="1"/>
</dbReference>
<evidence type="ECO:0000256" key="1">
    <source>
        <dbReference type="SAM" id="Phobius"/>
    </source>
</evidence>
<dbReference type="InterPro" id="IPR012902">
    <property type="entry name" value="N_methyl_site"/>
</dbReference>
<dbReference type="NCBIfam" id="TIGR02532">
    <property type="entry name" value="IV_pilin_GFxxxE"/>
    <property type="match status" value="1"/>
</dbReference>
<dbReference type="InterPro" id="IPR045584">
    <property type="entry name" value="Pilin-like"/>
</dbReference>
<gene>
    <name evidence="2" type="ORF">D8I35_03335</name>
</gene>
<feature type="transmembrane region" description="Helical" evidence="1">
    <location>
        <begin position="20"/>
        <end position="40"/>
    </location>
</feature>
<name>A0A3M6R042_9BURK</name>
<sequence>MFHLPTMPARHPRRQRQSGFALIELGVALAIVAILAVLGAQHLVNELDDRQGEAAGSYGLAIKGALDAYMNTHATQLQSGAAISGFANSLSPTVEELRAAGFLPSAYPLIDPLRRRYVTELRVTGCPGACEISAIAYSNTPITERCTSYAGNGSCQTTAGNVKLRVVEAFRSTARGYGAAVTPLDASRFRGSVCDYPTPSGAALGTYGICTSDNSAIYAQFVRIQDSRDPDLQGDLTVAGKVTAKGGADIENGAIITGGADITGGVDVTGDLVATGTVTAQSLRPRGSAWLGASCTAGEKGTIMQNGGTSSHLLVCNGSNWVVLGNEIAGHGAACSTSGKTVVTTSGQTLVCRDGYYQYLDSMLGNFLLVDVIRAVEGQQINKPTCDITGSPYVVLVTKSETNSAGSFNRYVDDSGSYWTVRIRDAAGVVVNNGEVLAHTYCQYGS</sequence>
<keyword evidence="1" id="KW-0812">Transmembrane</keyword>
<accession>A0A3M6R042</accession>
<dbReference type="OrthoDB" id="8900503at2"/>
<evidence type="ECO:0000313" key="2">
    <source>
        <dbReference type="EMBL" id="RMX08162.1"/>
    </source>
</evidence>
<keyword evidence="1" id="KW-1133">Transmembrane helix</keyword>
<comment type="caution">
    <text evidence="2">The sequence shown here is derived from an EMBL/GenBank/DDBJ whole genome shotgun (WGS) entry which is preliminary data.</text>
</comment>
<dbReference type="SUPFAM" id="SSF54523">
    <property type="entry name" value="Pili subunits"/>
    <property type="match status" value="1"/>
</dbReference>
<proteinExistence type="predicted"/>
<dbReference type="AlphaFoldDB" id="A0A3M6R042"/>
<keyword evidence="1" id="KW-0472">Membrane</keyword>
<keyword evidence="3" id="KW-1185">Reference proteome</keyword>